<organism evidence="1 2">
    <name type="scientific">Ferruginivarius sediminum</name>
    <dbReference type="NCBI Taxonomy" id="2661937"/>
    <lineage>
        <taxon>Bacteria</taxon>
        <taxon>Pseudomonadati</taxon>
        <taxon>Pseudomonadota</taxon>
        <taxon>Alphaproteobacteria</taxon>
        <taxon>Rhodospirillales</taxon>
        <taxon>Rhodospirillaceae</taxon>
        <taxon>Ferruginivarius</taxon>
    </lineage>
</organism>
<dbReference type="AlphaFoldDB" id="A0A369TIE9"/>
<evidence type="ECO:0000313" key="2">
    <source>
        <dbReference type="Proteomes" id="UP000253941"/>
    </source>
</evidence>
<proteinExistence type="predicted"/>
<sequence>MSAEVAFQRLYDRIELITGVGDARLGKLCIMSFVSLLAGENFGDRPKSASQVIRKFAIPVNDRMGSPERQRLKPFAPRIVGTNDGRDRERAVLLYRAIVEEVLPVLPLTGVNLNDQAAVEAAIGYRAGQNLKYIRHAWEEARYDVLAKECGHLIAALSERAGDSRRQAWFWDKAIDLLDRLCDIGAEERRRASNRCASTRSA</sequence>
<dbReference type="RefSeq" id="WP_114580419.1">
    <property type="nucleotide sequence ID" value="NZ_QPMH01000001.1"/>
</dbReference>
<dbReference type="Proteomes" id="UP000253941">
    <property type="component" value="Unassembled WGS sequence"/>
</dbReference>
<keyword evidence="2" id="KW-1185">Reference proteome</keyword>
<gene>
    <name evidence="1" type="ORF">DRB17_01745</name>
</gene>
<accession>A0A369TIE9</accession>
<comment type="caution">
    <text evidence="1">The sequence shown here is derived from an EMBL/GenBank/DDBJ whole genome shotgun (WGS) entry which is preliminary data.</text>
</comment>
<reference evidence="1 2" key="1">
    <citation type="submission" date="2018-07" db="EMBL/GenBank/DDBJ databases">
        <title>Venubactetium sediminum gen. nov., sp. nov., isolated from a marine solar saltern.</title>
        <authorList>
            <person name="Wang S."/>
        </authorList>
    </citation>
    <scope>NUCLEOTIDE SEQUENCE [LARGE SCALE GENOMIC DNA]</scope>
    <source>
        <strain evidence="1 2">WD2A32</strain>
    </source>
</reference>
<dbReference type="EMBL" id="QPMH01000001">
    <property type="protein sequence ID" value="RDD63907.1"/>
    <property type="molecule type" value="Genomic_DNA"/>
</dbReference>
<protein>
    <submittedName>
        <fullName evidence="1">Uncharacterized protein</fullName>
    </submittedName>
</protein>
<evidence type="ECO:0000313" key="1">
    <source>
        <dbReference type="EMBL" id="RDD63907.1"/>
    </source>
</evidence>
<name>A0A369TIE9_9PROT</name>